<feature type="transmembrane region" description="Helical" evidence="1">
    <location>
        <begin position="183"/>
        <end position="204"/>
    </location>
</feature>
<gene>
    <name evidence="2" type="ORF">A4V09_09330</name>
</gene>
<feature type="transmembrane region" description="Helical" evidence="1">
    <location>
        <begin position="152"/>
        <end position="176"/>
    </location>
</feature>
<dbReference type="KEGG" id="byl:A4V09_09330"/>
<reference evidence="2" key="1">
    <citation type="submission" date="2017-04" db="EMBL/GenBank/DDBJ databases">
        <title>Complete Genome Sequences of Twelve Strains of a Stable Defined Moderately Diverse Mouse Microbiota 2 (sDMDMm2).</title>
        <authorList>
            <person name="Uchimura Y."/>
            <person name="Wyss M."/>
            <person name="Brugiroux S."/>
            <person name="Limenitakis J.P."/>
            <person name="Stecher B."/>
            <person name="McCoy K.D."/>
            <person name="Macpherson A.J."/>
        </authorList>
    </citation>
    <scope>NUCLEOTIDE SEQUENCE</scope>
    <source>
        <strain evidence="2">YL58</strain>
    </source>
</reference>
<dbReference type="Proteomes" id="UP000092574">
    <property type="component" value="Chromosome"/>
</dbReference>
<keyword evidence="1" id="KW-1133">Transmembrane helix</keyword>
<keyword evidence="1" id="KW-0812">Transmembrane</keyword>
<keyword evidence="1" id="KW-0472">Membrane</keyword>
<dbReference type="OrthoDB" id="1976445at2"/>
<feature type="transmembrane region" description="Helical" evidence="1">
    <location>
        <begin position="12"/>
        <end position="38"/>
    </location>
</feature>
<name>A0A1C7I8L2_9FIRM</name>
<evidence type="ECO:0000313" key="3">
    <source>
        <dbReference type="Proteomes" id="UP000092574"/>
    </source>
</evidence>
<feature type="transmembrane region" description="Helical" evidence="1">
    <location>
        <begin position="100"/>
        <end position="121"/>
    </location>
</feature>
<organism evidence="2 3">
    <name type="scientific">Blautia pseudococcoides</name>
    <dbReference type="NCBI Taxonomy" id="1796616"/>
    <lineage>
        <taxon>Bacteria</taxon>
        <taxon>Bacillati</taxon>
        <taxon>Bacillota</taxon>
        <taxon>Clostridia</taxon>
        <taxon>Lachnospirales</taxon>
        <taxon>Lachnospiraceae</taxon>
        <taxon>Blautia</taxon>
    </lineage>
</organism>
<dbReference type="STRING" id="1796616.A4V09_09330"/>
<dbReference type="EMBL" id="CP015405">
    <property type="protein sequence ID" value="ANU75945.1"/>
    <property type="molecule type" value="Genomic_DNA"/>
</dbReference>
<dbReference type="AlphaFoldDB" id="A0A1C7I8L2"/>
<accession>A0A1C7I8L2</accession>
<keyword evidence="3" id="KW-1185">Reference proteome</keyword>
<feature type="transmembrane region" description="Helical" evidence="1">
    <location>
        <begin position="53"/>
        <end position="72"/>
    </location>
</feature>
<feature type="transmembrane region" description="Helical" evidence="1">
    <location>
        <begin position="224"/>
        <end position="248"/>
    </location>
</feature>
<proteinExistence type="predicted"/>
<protein>
    <recommendedName>
        <fullName evidence="4">ABC-2 family transporter</fullName>
    </recommendedName>
</protein>
<evidence type="ECO:0000256" key="1">
    <source>
        <dbReference type="SAM" id="Phobius"/>
    </source>
</evidence>
<sequence length="259" mass="29606">MLHLMKIEWRKVRIPVFLTIALLSTVTCILTCTLYKGYALNYDLEAWEIGTEIFGMLYPLFVVIPLCWNLYYERKNHFLNYVIPRVSIGRYLMSKWTLHAVSAFCIIFIPWFLSAVFALYVKAPIEPTSPMITEEATNFSHVFQNVFTTVPLLYALLLSVWKGFLGVLVMTLGFVLSLYVKNIFIILTGPFIYAVLENFALAILRLEQYRLVTAFEPTSIAGNAFSVSSFYVGPAILLLFILGSMVYFTKVKKIPIAEV</sequence>
<evidence type="ECO:0008006" key="4">
    <source>
        <dbReference type="Google" id="ProtNLM"/>
    </source>
</evidence>
<evidence type="ECO:0000313" key="2">
    <source>
        <dbReference type="EMBL" id="ANU75945.1"/>
    </source>
</evidence>